<organism evidence="1 2">
    <name type="scientific">Trichomonascus ciferrii</name>
    <dbReference type="NCBI Taxonomy" id="44093"/>
    <lineage>
        <taxon>Eukaryota</taxon>
        <taxon>Fungi</taxon>
        <taxon>Dikarya</taxon>
        <taxon>Ascomycota</taxon>
        <taxon>Saccharomycotina</taxon>
        <taxon>Dipodascomycetes</taxon>
        <taxon>Dipodascales</taxon>
        <taxon>Trichomonascaceae</taxon>
        <taxon>Trichomonascus</taxon>
        <taxon>Trichomonascus ciferrii complex</taxon>
    </lineage>
</organism>
<comment type="caution">
    <text evidence="1">The sequence shown here is derived from an EMBL/GenBank/DDBJ whole genome shotgun (WGS) entry which is preliminary data.</text>
</comment>
<dbReference type="Proteomes" id="UP000761534">
    <property type="component" value="Unassembled WGS sequence"/>
</dbReference>
<dbReference type="OrthoDB" id="4017494at2759"/>
<evidence type="ECO:0000313" key="1">
    <source>
        <dbReference type="EMBL" id="KAA8901764.1"/>
    </source>
</evidence>
<reference evidence="1" key="1">
    <citation type="journal article" date="2019" name="G3 (Bethesda)">
        <title>Genome Assemblies of Two Rare Opportunistic Yeast Pathogens: Diutina rugosa (syn. Candida rugosa) and Trichomonascus ciferrii (syn. Candida ciferrii).</title>
        <authorList>
            <person name="Mixao V."/>
            <person name="Saus E."/>
            <person name="Hansen A.P."/>
            <person name="Lass-Florl C."/>
            <person name="Gabaldon T."/>
        </authorList>
    </citation>
    <scope>NUCLEOTIDE SEQUENCE</scope>
    <source>
        <strain evidence="1">CBS 4856</strain>
    </source>
</reference>
<proteinExistence type="predicted"/>
<sequence length="68" mass="7869">MGETKPSLLQRYMALPKKVRLYIGISTFIVAFAGDRITKNIEENNAIREEAEKRLAMQQQHHQPEKSN</sequence>
<name>A0A642UMN2_9ASCO</name>
<accession>A0A642UMN2</accession>
<keyword evidence="2" id="KW-1185">Reference proteome</keyword>
<dbReference type="VEuPathDB" id="FungiDB:TRICI_006010"/>
<gene>
    <name evidence="1" type="ORF">TRICI_006010</name>
</gene>
<dbReference type="EMBL" id="SWFS01000481">
    <property type="protein sequence ID" value="KAA8901764.1"/>
    <property type="molecule type" value="Genomic_DNA"/>
</dbReference>
<dbReference type="AlphaFoldDB" id="A0A642UMN2"/>
<evidence type="ECO:0000313" key="2">
    <source>
        <dbReference type="Proteomes" id="UP000761534"/>
    </source>
</evidence>
<protein>
    <submittedName>
        <fullName evidence="1">Uncharacterized protein</fullName>
    </submittedName>
</protein>